<reference evidence="4" key="1">
    <citation type="submission" date="2010-08" db="EMBL/GenBank/DDBJ databases">
        <authorList>
            <consortium name="Caenorhabditis japonica Sequencing Consortium"/>
            <person name="Wilson R.K."/>
        </authorList>
    </citation>
    <scope>NUCLEOTIDE SEQUENCE [LARGE SCALE GENOMIC DNA]</scope>
    <source>
        <strain evidence="4">DF5081</strain>
    </source>
</reference>
<accession>A0A8R1DUT9</accession>
<sequence length="426" mass="46339">MKLFLLTFLFLSLLAEGNDNLREFKTLKNCASTNDGFNSSSSFFAIPYSDTEEQIKNIRVQIFDDAGTFTLFESSGEEKVKQQAIDPTKSYKLCYQTAEGSDFTIGSMTGKVYFVNDDFKNTTVYQSVSEYAVDVQTQYTVIFSSSGNGSTLKKFTSVGNETAFTLYSGLPGDVSSVALFVYNPLYTLDELYFQEDHFHIKSTGKSFEFVVSNGGEEAKKKVFQKTGFILSPGFPNAPSGDYTDLTVQLQPDANNDRLINFQVSIASTSPSSIEEQMAELTSAQSSGVTIKCGEYEITATQGSTVQFDFPLLAKENNFKVNAGSGYVIQFEITDAPTTPKPSETTTAKPGTSKHPNNSTIGPSVTCPPVTTRPSGTTCPPVTSCPPVTECPCMITSTTTEISTTTDSSTTFTVTSAFTILFIYLLV</sequence>
<evidence type="ECO:0000313" key="4">
    <source>
        <dbReference type="Proteomes" id="UP000005237"/>
    </source>
</evidence>
<proteinExistence type="predicted"/>
<evidence type="ECO:0000313" key="3">
    <source>
        <dbReference type="EnsemblMetazoa" id="CJA12647b.1"/>
    </source>
</evidence>
<name>A0A8R1DUT9_CAEJA</name>
<evidence type="ECO:0000256" key="1">
    <source>
        <dbReference type="SAM" id="MobiDB-lite"/>
    </source>
</evidence>
<feature type="signal peptide" evidence="2">
    <location>
        <begin position="1"/>
        <end position="17"/>
    </location>
</feature>
<keyword evidence="2" id="KW-0732">Signal</keyword>
<dbReference type="Proteomes" id="UP000005237">
    <property type="component" value="Unassembled WGS sequence"/>
</dbReference>
<organism evidence="3 4">
    <name type="scientific">Caenorhabditis japonica</name>
    <dbReference type="NCBI Taxonomy" id="281687"/>
    <lineage>
        <taxon>Eukaryota</taxon>
        <taxon>Metazoa</taxon>
        <taxon>Ecdysozoa</taxon>
        <taxon>Nematoda</taxon>
        <taxon>Chromadorea</taxon>
        <taxon>Rhabditida</taxon>
        <taxon>Rhabditina</taxon>
        <taxon>Rhabditomorpha</taxon>
        <taxon>Rhabditoidea</taxon>
        <taxon>Rhabditidae</taxon>
        <taxon>Peloderinae</taxon>
        <taxon>Caenorhabditis</taxon>
    </lineage>
</organism>
<feature type="region of interest" description="Disordered" evidence="1">
    <location>
        <begin position="335"/>
        <end position="365"/>
    </location>
</feature>
<feature type="chain" id="PRO_5035811888" description="CUB-like domain-containing protein" evidence="2">
    <location>
        <begin position="18"/>
        <end position="426"/>
    </location>
</feature>
<feature type="compositionally biased region" description="Polar residues" evidence="1">
    <location>
        <begin position="340"/>
        <end position="362"/>
    </location>
</feature>
<dbReference type="EnsemblMetazoa" id="CJA12647b.1">
    <property type="protein sequence ID" value="CJA12647b.1"/>
    <property type="gene ID" value="WBGene00131851"/>
</dbReference>
<dbReference type="AlphaFoldDB" id="A0A8R1DUT9"/>
<protein>
    <recommendedName>
        <fullName evidence="5">CUB-like domain-containing protein</fullName>
    </recommendedName>
</protein>
<evidence type="ECO:0008006" key="5">
    <source>
        <dbReference type="Google" id="ProtNLM"/>
    </source>
</evidence>
<keyword evidence="4" id="KW-1185">Reference proteome</keyword>
<evidence type="ECO:0000256" key="2">
    <source>
        <dbReference type="SAM" id="SignalP"/>
    </source>
</evidence>
<reference evidence="3" key="2">
    <citation type="submission" date="2022-06" db="UniProtKB">
        <authorList>
            <consortium name="EnsemblMetazoa"/>
        </authorList>
    </citation>
    <scope>IDENTIFICATION</scope>
    <source>
        <strain evidence="3">DF5081</strain>
    </source>
</reference>